<keyword evidence="5" id="KW-0547">Nucleotide-binding</keyword>
<dbReference type="Gene3D" id="3.30.460.10">
    <property type="entry name" value="Beta Polymerase, domain 2"/>
    <property type="match status" value="1"/>
</dbReference>
<accession>A0A3G3IFL0</accession>
<keyword evidence="4" id="KW-0479">Metal-binding</keyword>
<organism evidence="9 10">
    <name type="scientific">Methanomethylophilus alvi</name>
    <dbReference type="NCBI Taxonomy" id="1291540"/>
    <lineage>
        <taxon>Archaea</taxon>
        <taxon>Methanobacteriati</taxon>
        <taxon>Thermoplasmatota</taxon>
        <taxon>Thermoplasmata</taxon>
        <taxon>Methanomassiliicoccales</taxon>
        <taxon>Methanomethylophilaceae</taxon>
        <taxon>Methanomethylophilus</taxon>
    </lineage>
</organism>
<evidence type="ECO:0000256" key="5">
    <source>
        <dbReference type="ARBA" id="ARBA00022741"/>
    </source>
</evidence>
<evidence type="ECO:0000256" key="1">
    <source>
        <dbReference type="ARBA" id="ARBA00001946"/>
    </source>
</evidence>
<evidence type="ECO:0000256" key="3">
    <source>
        <dbReference type="ARBA" id="ARBA00022695"/>
    </source>
</evidence>
<dbReference type="GO" id="GO:0005524">
    <property type="term" value="F:ATP binding"/>
    <property type="evidence" value="ECO:0007669"/>
    <property type="project" value="UniProtKB-KW"/>
</dbReference>
<protein>
    <recommendedName>
        <fullName evidence="8">Polymerase beta nucleotidyltransferase domain-containing protein</fullName>
    </recommendedName>
</protein>
<dbReference type="PANTHER" id="PTHR33571">
    <property type="entry name" value="SSL8005 PROTEIN"/>
    <property type="match status" value="1"/>
</dbReference>
<evidence type="ECO:0000313" key="10">
    <source>
        <dbReference type="Proteomes" id="UP000273278"/>
    </source>
</evidence>
<keyword evidence="6" id="KW-0067">ATP-binding</keyword>
<dbReference type="CDD" id="cd05403">
    <property type="entry name" value="NT_KNTase_like"/>
    <property type="match status" value="1"/>
</dbReference>
<name>A0A3G3IFL0_9ARCH</name>
<dbReference type="SUPFAM" id="SSF81301">
    <property type="entry name" value="Nucleotidyltransferase"/>
    <property type="match status" value="1"/>
</dbReference>
<gene>
    <name evidence="9" type="ORF">BKD89_02185</name>
</gene>
<dbReference type="InterPro" id="IPR052038">
    <property type="entry name" value="Type-VII_TA_antitoxin"/>
</dbReference>
<dbReference type="AlphaFoldDB" id="A0A3G3IFL0"/>
<keyword evidence="7" id="KW-0460">Magnesium</keyword>
<reference evidence="9 10" key="1">
    <citation type="submission" date="2016-10" db="EMBL/GenBank/DDBJ databases">
        <title>Complete genome of the TMA-utilizing, human hosted archaeon Methanomethylophilus alvus Gen. nov, sp. nov., strain Mx-05, derived from a pure culture.</title>
        <authorList>
            <person name="Brugere J.-F."/>
            <person name="Ben Hania W."/>
            <person name="Chaudhary P.P."/>
            <person name="Gaci N."/>
            <person name="Borrel G."/>
            <person name="Cao Van Tuat L."/>
            <person name="Fardeau M.-L."/>
            <person name="Harris H.M.B."/>
            <person name="O'Toole P.W."/>
            <person name="Ollivier B."/>
        </authorList>
    </citation>
    <scope>NUCLEOTIDE SEQUENCE [LARGE SCALE GENOMIC DNA]</scope>
    <source>
        <strain evidence="9 10">Mx-05</strain>
    </source>
</reference>
<dbReference type="Pfam" id="PF18765">
    <property type="entry name" value="Polbeta"/>
    <property type="match status" value="1"/>
</dbReference>
<dbReference type="GO" id="GO:0016779">
    <property type="term" value="F:nucleotidyltransferase activity"/>
    <property type="evidence" value="ECO:0007669"/>
    <property type="project" value="UniProtKB-KW"/>
</dbReference>
<evidence type="ECO:0000259" key="8">
    <source>
        <dbReference type="Pfam" id="PF18765"/>
    </source>
</evidence>
<sequence length="127" mass="14563">MLLIDLSDFGNNLFIKTGESITMALAIRSNENVSRLADAVLPLVSKYHIEKVWLFGSRARGTEHESSDFDVCILPSEQFSFSDYYYFEKELSEILNSEVHVMTRGALESEHDQFYNNVVRDEVLVYG</sequence>
<evidence type="ECO:0000256" key="2">
    <source>
        <dbReference type="ARBA" id="ARBA00022679"/>
    </source>
</evidence>
<feature type="domain" description="Polymerase beta nucleotidyltransferase" evidence="8">
    <location>
        <begin position="45"/>
        <end position="126"/>
    </location>
</feature>
<keyword evidence="3" id="KW-0548">Nucleotidyltransferase</keyword>
<dbReference type="InterPro" id="IPR043519">
    <property type="entry name" value="NT_sf"/>
</dbReference>
<proteinExistence type="predicted"/>
<dbReference type="EMBL" id="CP017686">
    <property type="protein sequence ID" value="AYQ54617.1"/>
    <property type="molecule type" value="Genomic_DNA"/>
</dbReference>
<dbReference type="InterPro" id="IPR041633">
    <property type="entry name" value="Polbeta"/>
</dbReference>
<comment type="cofactor">
    <cofactor evidence="1">
        <name>Mg(2+)</name>
        <dbReference type="ChEBI" id="CHEBI:18420"/>
    </cofactor>
</comment>
<evidence type="ECO:0000313" key="9">
    <source>
        <dbReference type="EMBL" id="AYQ54617.1"/>
    </source>
</evidence>
<evidence type="ECO:0000256" key="7">
    <source>
        <dbReference type="ARBA" id="ARBA00022842"/>
    </source>
</evidence>
<dbReference type="PANTHER" id="PTHR33571:SF14">
    <property type="entry name" value="PROTEIN ADENYLYLTRANSFERASE MJ0435-RELATED"/>
    <property type="match status" value="1"/>
</dbReference>
<dbReference type="GO" id="GO:0046872">
    <property type="term" value="F:metal ion binding"/>
    <property type="evidence" value="ECO:0007669"/>
    <property type="project" value="UniProtKB-KW"/>
</dbReference>
<evidence type="ECO:0000256" key="4">
    <source>
        <dbReference type="ARBA" id="ARBA00022723"/>
    </source>
</evidence>
<evidence type="ECO:0000256" key="6">
    <source>
        <dbReference type="ARBA" id="ARBA00022840"/>
    </source>
</evidence>
<dbReference type="Proteomes" id="UP000273278">
    <property type="component" value="Chromosome"/>
</dbReference>
<keyword evidence="2" id="KW-0808">Transferase</keyword>